<feature type="non-terminal residue" evidence="1">
    <location>
        <position position="1"/>
    </location>
</feature>
<dbReference type="Proteomes" id="UP000779070">
    <property type="component" value="Unassembled WGS sequence"/>
</dbReference>
<evidence type="ECO:0008006" key="3">
    <source>
        <dbReference type="Google" id="ProtNLM"/>
    </source>
</evidence>
<gene>
    <name evidence="1" type="ORF">JYA62_10710</name>
</gene>
<evidence type="ECO:0000313" key="2">
    <source>
        <dbReference type="Proteomes" id="UP000779070"/>
    </source>
</evidence>
<organism evidence="1 2">
    <name type="scientific">Vibrio neptunius</name>
    <dbReference type="NCBI Taxonomy" id="170651"/>
    <lineage>
        <taxon>Bacteria</taxon>
        <taxon>Pseudomonadati</taxon>
        <taxon>Pseudomonadota</taxon>
        <taxon>Gammaproteobacteria</taxon>
        <taxon>Vibrionales</taxon>
        <taxon>Vibrionaceae</taxon>
        <taxon>Vibrio</taxon>
    </lineage>
</organism>
<accession>A0ABS3A0X6</accession>
<name>A0ABS3A0X6_9VIBR</name>
<comment type="caution">
    <text evidence="1">The sequence shown here is derived from an EMBL/GenBank/DDBJ whole genome shotgun (WGS) entry which is preliminary data.</text>
</comment>
<protein>
    <recommendedName>
        <fullName evidence="3">t-SNARE coiled-coil homology domain-containing protein</fullName>
    </recommendedName>
</protein>
<evidence type="ECO:0000313" key="1">
    <source>
        <dbReference type="EMBL" id="MBN3578141.1"/>
    </source>
</evidence>
<reference evidence="1 2" key="1">
    <citation type="submission" date="2021-02" db="EMBL/GenBank/DDBJ databases">
        <title>Draft Genome Sequences of 5 Vibrio neptunius Strains Isolated From of Bivalve Hatcheries.</title>
        <authorList>
            <person name="Galvis F."/>
            <person name="Barja J.L."/>
            <person name="Lemos M.L."/>
            <person name="Balado M."/>
        </authorList>
    </citation>
    <scope>NUCLEOTIDE SEQUENCE [LARGE SCALE GENOMIC DNA]</scope>
    <source>
        <strain evidence="1 2">PP-145.98</strain>
    </source>
</reference>
<keyword evidence="2" id="KW-1185">Reference proteome</keyword>
<proteinExistence type="predicted"/>
<dbReference type="RefSeq" id="WP_206369976.1">
    <property type="nucleotide sequence ID" value="NZ_CAWPTM010000029.1"/>
</dbReference>
<sequence>ESSDDTSRLHRDIEHTDKDLFSVDRQQGDIDVTVDHRLLSEDGRRQITEDIERTERLGQAIADVATKDSIVLTDTLDHIDDVQKDLDVQKNLALSDGGKSVDILENKQNYSVEEYDQALNQYA</sequence>
<dbReference type="EMBL" id="JAFHLB010000012">
    <property type="protein sequence ID" value="MBN3578141.1"/>
    <property type="molecule type" value="Genomic_DNA"/>
</dbReference>